<name>A0ABW1S1K8_9LACO</name>
<dbReference type="EMBL" id="JBHSSC010000040">
    <property type="protein sequence ID" value="MFC6181643.1"/>
    <property type="molecule type" value="Genomic_DNA"/>
</dbReference>
<keyword evidence="3" id="KW-1185">Reference proteome</keyword>
<dbReference type="RefSeq" id="WP_137628582.1">
    <property type="nucleotide sequence ID" value="NZ_BJDJ01000010.1"/>
</dbReference>
<evidence type="ECO:0000313" key="3">
    <source>
        <dbReference type="Proteomes" id="UP001596282"/>
    </source>
</evidence>
<evidence type="ECO:0000313" key="2">
    <source>
        <dbReference type="EMBL" id="MFC6181643.1"/>
    </source>
</evidence>
<organism evidence="2 3">
    <name type="scientific">Lactiplantibacillus daowaiensis</name>
    <dbReference type="NCBI Taxonomy" id="2559918"/>
    <lineage>
        <taxon>Bacteria</taxon>
        <taxon>Bacillati</taxon>
        <taxon>Bacillota</taxon>
        <taxon>Bacilli</taxon>
        <taxon>Lactobacillales</taxon>
        <taxon>Lactobacillaceae</taxon>
        <taxon>Lactiplantibacillus</taxon>
    </lineage>
</organism>
<sequence length="391" mass="46501">MKNLDLLKWILAEMPQTVYKKLLNSIKGVNPPHNFNNVTMREVVNRQLMLPRYKKILEFKLKQIGKVDHTKIEGENDKVWFKVLMAYIDNDFEQANKEIDNYENLRIVSKKESPSQSKADELDLEKERVKRLEKKLKESERNQRKMISNSEKKNDEYESKLKSISLENSDLKKKNRLEIAEKNKLINTVEQLNIKVEEERKYSRKLIKKIAANDEKFKKKNEEIEKLTKRIDKLSYEYFSYKKLIEQEKNKINVKLVQENEIVKSKFEPIPEKIVNGKSNEKNLTSQDKYNLQIGVPENVQYSTKLAGIEIVSVKSVEKKNSGLNIEVMKNLDFSEDILQHRLEMYDKVYMYTPELNGYEKYLVNKTFHFLKSSVIELETIKEFKKQWNQM</sequence>
<reference evidence="3" key="1">
    <citation type="journal article" date="2019" name="Int. J. Syst. Evol. Microbiol.">
        <title>The Global Catalogue of Microorganisms (GCM) 10K type strain sequencing project: providing services to taxonomists for standard genome sequencing and annotation.</title>
        <authorList>
            <consortium name="The Broad Institute Genomics Platform"/>
            <consortium name="The Broad Institute Genome Sequencing Center for Infectious Disease"/>
            <person name="Wu L."/>
            <person name="Ma J."/>
        </authorList>
    </citation>
    <scope>NUCLEOTIDE SEQUENCE [LARGE SCALE GENOMIC DNA]</scope>
    <source>
        <strain evidence="3">CCM 8933</strain>
    </source>
</reference>
<feature type="region of interest" description="Disordered" evidence="1">
    <location>
        <begin position="135"/>
        <end position="154"/>
    </location>
</feature>
<protein>
    <submittedName>
        <fullName evidence="2">Uncharacterized protein</fullName>
    </submittedName>
</protein>
<dbReference type="Proteomes" id="UP001596282">
    <property type="component" value="Unassembled WGS sequence"/>
</dbReference>
<accession>A0ABW1S1K8</accession>
<proteinExistence type="predicted"/>
<evidence type="ECO:0000256" key="1">
    <source>
        <dbReference type="SAM" id="MobiDB-lite"/>
    </source>
</evidence>
<comment type="caution">
    <text evidence="2">The sequence shown here is derived from an EMBL/GenBank/DDBJ whole genome shotgun (WGS) entry which is preliminary data.</text>
</comment>
<gene>
    <name evidence="2" type="ORF">ACFP5Y_10455</name>
</gene>